<dbReference type="Gene3D" id="3.40.50.880">
    <property type="match status" value="1"/>
</dbReference>
<dbReference type="SUPFAM" id="SSF52317">
    <property type="entry name" value="Class I glutamine amidotransferase-like"/>
    <property type="match status" value="1"/>
</dbReference>
<dbReference type="InterPro" id="IPR029062">
    <property type="entry name" value="Class_I_gatase-like"/>
</dbReference>
<dbReference type="Pfam" id="PF06283">
    <property type="entry name" value="ThuA"/>
    <property type="match status" value="1"/>
</dbReference>
<gene>
    <name evidence="2" type="ORF">EWU23_10740</name>
</gene>
<keyword evidence="3" id="KW-1185">Reference proteome</keyword>
<evidence type="ECO:0000313" key="3">
    <source>
        <dbReference type="Proteomes" id="UP001318301"/>
    </source>
</evidence>
<name>A0ABX0EZC0_9BACT</name>
<evidence type="ECO:0000259" key="1">
    <source>
        <dbReference type="Pfam" id="PF06283"/>
    </source>
</evidence>
<comment type="caution">
    <text evidence="2">The sequence shown here is derived from an EMBL/GenBank/DDBJ whole genome shotgun (WGS) entry which is preliminary data.</text>
</comment>
<feature type="domain" description="ThuA-like" evidence="1">
    <location>
        <begin position="78"/>
        <end position="264"/>
    </location>
</feature>
<dbReference type="InterPro" id="IPR029010">
    <property type="entry name" value="ThuA-like"/>
</dbReference>
<dbReference type="Proteomes" id="UP001318301">
    <property type="component" value="Unassembled WGS sequence"/>
</dbReference>
<accession>A0ABX0EZC0</accession>
<dbReference type="EMBL" id="SEWW01000007">
    <property type="protein sequence ID" value="NGZ44952.1"/>
    <property type="molecule type" value="Genomic_DNA"/>
</dbReference>
<evidence type="ECO:0000313" key="2">
    <source>
        <dbReference type="EMBL" id="NGZ44952.1"/>
    </source>
</evidence>
<sequence>MKYFSRILLSFCLVFIHVQMGFSQKKSSKKPLIVFVCGDHEYSGEETLPLLAKTLESQYGFRTKILTSFPDQNAEKDIPGLEILKEADLAVFFLRWRVLPADQVAHIQAYLNSGKPIMGFRTSTHSFNYPQGDPLESYNGFAERAFGAPPGWGGVAKHSHYGHNASTDARIISEKANHPILTGVDPTFHVRSWLYRVLPDYPKKGTEWLMMGKAVNPERPAVDQPIAWTWENEYHAKVFFTTMGHPEDFSVEGFQRLIVNAIHWELGLKVPEKWLGKLDINIPYRGMVKSKN</sequence>
<protein>
    <recommendedName>
        <fullName evidence="1">ThuA-like domain-containing protein</fullName>
    </recommendedName>
</protein>
<proteinExistence type="predicted"/>
<dbReference type="RefSeq" id="WP_166232052.1">
    <property type="nucleotide sequence ID" value="NZ_CBCSIJ010000016.1"/>
</dbReference>
<reference evidence="2 3" key="1">
    <citation type="submission" date="2019-02" db="EMBL/GenBank/DDBJ databases">
        <title>Genome of a new Bacteroidetes strain.</title>
        <authorList>
            <person name="Pitt A."/>
        </authorList>
    </citation>
    <scope>NUCLEOTIDE SEQUENCE [LARGE SCALE GENOMIC DNA]</scope>
    <source>
        <strain evidence="2 3">50C-KIRBA</strain>
    </source>
</reference>
<organism evidence="2 3">
    <name type="scientific">Aquirufa beregesia</name>
    <dbReference type="NCBI Taxonomy" id="2516556"/>
    <lineage>
        <taxon>Bacteria</taxon>
        <taxon>Pseudomonadati</taxon>
        <taxon>Bacteroidota</taxon>
        <taxon>Cytophagia</taxon>
        <taxon>Cytophagales</taxon>
        <taxon>Flectobacillaceae</taxon>
        <taxon>Aquirufa</taxon>
    </lineage>
</organism>